<feature type="compositionally biased region" description="Low complexity" evidence="1">
    <location>
        <begin position="17"/>
        <end position="28"/>
    </location>
</feature>
<proteinExistence type="predicted"/>
<dbReference type="KEGG" id="rml:FF011L_18360"/>
<dbReference type="Proteomes" id="UP000320672">
    <property type="component" value="Chromosome"/>
</dbReference>
<evidence type="ECO:0000313" key="3">
    <source>
        <dbReference type="Proteomes" id="UP000320672"/>
    </source>
</evidence>
<dbReference type="EMBL" id="CP036262">
    <property type="protein sequence ID" value="QDS93081.1"/>
    <property type="molecule type" value="Genomic_DNA"/>
</dbReference>
<dbReference type="OrthoDB" id="285933at2"/>
<evidence type="ECO:0000256" key="1">
    <source>
        <dbReference type="SAM" id="MobiDB-lite"/>
    </source>
</evidence>
<gene>
    <name evidence="2" type="ORF">FF011L_18360</name>
</gene>
<sequence length="98" mass="10753">MTQLLLFPAATEDHSSASRAASPAPKSRQQASSHPRAMPVELQRPLPQLSRSVPLYDGKKGELHHIGDLAQLVLQRYDIVAQRRAVLLARGPRQAARA</sequence>
<accession>A0A517MDX1</accession>
<protein>
    <submittedName>
        <fullName evidence="2">Uncharacterized protein</fullName>
    </submittedName>
</protein>
<name>A0A517MDX1_9BACT</name>
<keyword evidence="3" id="KW-1185">Reference proteome</keyword>
<evidence type="ECO:0000313" key="2">
    <source>
        <dbReference type="EMBL" id="QDS93081.1"/>
    </source>
</evidence>
<dbReference type="RefSeq" id="WP_145351228.1">
    <property type="nucleotide sequence ID" value="NZ_CP036262.1"/>
</dbReference>
<organism evidence="2 3">
    <name type="scientific">Roseimaritima multifibrata</name>
    <dbReference type="NCBI Taxonomy" id="1930274"/>
    <lineage>
        <taxon>Bacteria</taxon>
        <taxon>Pseudomonadati</taxon>
        <taxon>Planctomycetota</taxon>
        <taxon>Planctomycetia</taxon>
        <taxon>Pirellulales</taxon>
        <taxon>Pirellulaceae</taxon>
        <taxon>Roseimaritima</taxon>
    </lineage>
</organism>
<dbReference type="AlphaFoldDB" id="A0A517MDX1"/>
<feature type="region of interest" description="Disordered" evidence="1">
    <location>
        <begin position="1"/>
        <end position="46"/>
    </location>
</feature>
<reference evidence="2 3" key="1">
    <citation type="submission" date="2019-02" db="EMBL/GenBank/DDBJ databases">
        <title>Deep-cultivation of Planctomycetes and their phenomic and genomic characterization uncovers novel biology.</title>
        <authorList>
            <person name="Wiegand S."/>
            <person name="Jogler M."/>
            <person name="Boedeker C."/>
            <person name="Pinto D."/>
            <person name="Vollmers J."/>
            <person name="Rivas-Marin E."/>
            <person name="Kohn T."/>
            <person name="Peeters S.H."/>
            <person name="Heuer A."/>
            <person name="Rast P."/>
            <person name="Oberbeckmann S."/>
            <person name="Bunk B."/>
            <person name="Jeske O."/>
            <person name="Meyerdierks A."/>
            <person name="Storesund J.E."/>
            <person name="Kallscheuer N."/>
            <person name="Luecker S."/>
            <person name="Lage O.M."/>
            <person name="Pohl T."/>
            <person name="Merkel B.J."/>
            <person name="Hornburger P."/>
            <person name="Mueller R.-W."/>
            <person name="Bruemmer F."/>
            <person name="Labrenz M."/>
            <person name="Spormann A.M."/>
            <person name="Op den Camp H."/>
            <person name="Overmann J."/>
            <person name="Amann R."/>
            <person name="Jetten M.S.M."/>
            <person name="Mascher T."/>
            <person name="Medema M.H."/>
            <person name="Devos D.P."/>
            <person name="Kaster A.-K."/>
            <person name="Ovreas L."/>
            <person name="Rohde M."/>
            <person name="Galperin M.Y."/>
            <person name="Jogler C."/>
        </authorList>
    </citation>
    <scope>NUCLEOTIDE SEQUENCE [LARGE SCALE GENOMIC DNA]</scope>
    <source>
        <strain evidence="2 3">FF011L</strain>
    </source>
</reference>